<keyword evidence="1 5" id="KW-0637">Prenyltransferase</keyword>
<protein>
    <recommendedName>
        <fullName evidence="5">Flavin prenyltransferase UbiX</fullName>
        <ecNumber evidence="5">2.5.1.129</ecNumber>
    </recommendedName>
</protein>
<feature type="binding site" evidence="5">
    <location>
        <position position="152"/>
    </location>
    <ligand>
        <name>dimethylallyl phosphate</name>
        <dbReference type="ChEBI" id="CHEBI:88052"/>
    </ligand>
</feature>
<dbReference type="InterPro" id="IPR036551">
    <property type="entry name" value="Flavin_trans-like"/>
</dbReference>
<keyword evidence="8" id="KW-1185">Reference proteome</keyword>
<accession>A0ABY5DZV6</accession>
<evidence type="ECO:0000259" key="6">
    <source>
        <dbReference type="Pfam" id="PF02441"/>
    </source>
</evidence>
<dbReference type="Gene3D" id="3.40.50.1950">
    <property type="entry name" value="Flavin prenyltransferase-like"/>
    <property type="match status" value="1"/>
</dbReference>
<dbReference type="NCBIfam" id="NF004685">
    <property type="entry name" value="PRK06029.1"/>
    <property type="match status" value="1"/>
</dbReference>
<dbReference type="EC" id="2.5.1.129" evidence="5"/>
<dbReference type="SUPFAM" id="SSF52507">
    <property type="entry name" value="Homo-oligomeric flavin-containing Cys decarboxylases, HFCD"/>
    <property type="match status" value="1"/>
</dbReference>
<comment type="caution">
    <text evidence="5">Lacks conserved residue(s) required for the propagation of feature annotation.</text>
</comment>
<dbReference type="HAMAP" id="MF_01984">
    <property type="entry name" value="ubiX_pad"/>
    <property type="match status" value="1"/>
</dbReference>
<proteinExistence type="inferred from homology"/>
<comment type="catalytic activity">
    <reaction evidence="5">
        <text>dimethylallyl phosphate + FMNH2 = prenylated FMNH2 + phosphate</text>
        <dbReference type="Rhea" id="RHEA:37743"/>
        <dbReference type="ChEBI" id="CHEBI:43474"/>
        <dbReference type="ChEBI" id="CHEBI:57618"/>
        <dbReference type="ChEBI" id="CHEBI:87467"/>
        <dbReference type="ChEBI" id="CHEBI:88052"/>
        <dbReference type="EC" id="2.5.1.129"/>
    </reaction>
</comment>
<dbReference type="NCBIfam" id="TIGR00421">
    <property type="entry name" value="ubiX_pad"/>
    <property type="match status" value="1"/>
</dbReference>
<feature type="binding site" evidence="5">
    <location>
        <begin position="9"/>
        <end position="11"/>
    </location>
    <ligand>
        <name>FMN</name>
        <dbReference type="ChEBI" id="CHEBI:58210"/>
    </ligand>
</feature>
<evidence type="ECO:0000313" key="8">
    <source>
        <dbReference type="Proteomes" id="UP001060012"/>
    </source>
</evidence>
<feature type="domain" description="Flavoprotein" evidence="6">
    <location>
        <begin position="1"/>
        <end position="173"/>
    </location>
</feature>
<sequence>MKITVAISGASGSNLGLNFIKKIPESIEVFLVVSKSAKTALKLETGMSLRKEFEQRDNVTIFDDSNIAAPIASGSFQVDKMIVIPCSMNTLAKCSVGISDSLITRAFTVMLKERREIILCPREMPFNPIALENMLKLSKLGVTIAPPVLGYYSEQKSLEDMENFLIGKWFDLLEIEHNLFKRWE</sequence>
<organism evidence="7 8">
    <name type="scientific">Arcobacter roscoffensis</name>
    <dbReference type="NCBI Taxonomy" id="2961520"/>
    <lineage>
        <taxon>Bacteria</taxon>
        <taxon>Pseudomonadati</taxon>
        <taxon>Campylobacterota</taxon>
        <taxon>Epsilonproteobacteria</taxon>
        <taxon>Campylobacterales</taxon>
        <taxon>Arcobacteraceae</taxon>
        <taxon>Arcobacter</taxon>
    </lineage>
</organism>
<dbReference type="EMBL" id="CP100595">
    <property type="protein sequence ID" value="UTJ05479.1"/>
    <property type="molecule type" value="Genomic_DNA"/>
</dbReference>
<feature type="binding site" evidence="5">
    <location>
        <position position="168"/>
    </location>
    <ligand>
        <name>dimethylallyl phosphate</name>
        <dbReference type="ChEBI" id="CHEBI:88052"/>
    </ligand>
</feature>
<feature type="binding site" evidence="5">
    <location>
        <begin position="87"/>
        <end position="90"/>
    </location>
    <ligand>
        <name>FMN</name>
        <dbReference type="ChEBI" id="CHEBI:58210"/>
    </ligand>
</feature>
<evidence type="ECO:0000256" key="2">
    <source>
        <dbReference type="ARBA" id="ARBA00022630"/>
    </source>
</evidence>
<comment type="similarity">
    <text evidence="5">Belongs to the UbiX/PAD1 family.</text>
</comment>
<evidence type="ECO:0000256" key="3">
    <source>
        <dbReference type="ARBA" id="ARBA00022643"/>
    </source>
</evidence>
<keyword evidence="3 5" id="KW-0288">FMN</keyword>
<dbReference type="RefSeq" id="WP_254575660.1">
    <property type="nucleotide sequence ID" value="NZ_CP100595.1"/>
</dbReference>
<reference evidence="7" key="1">
    <citation type="submission" date="2022-07" db="EMBL/GenBank/DDBJ databases">
        <title>Arcobacter roscoffensis sp. nov., a marine bacterium isolated from coastal seawater collected from Roscoff, France.</title>
        <authorList>
            <person name="Pascual J."/>
            <person name="Lepeaux C."/>
            <person name="Methner A."/>
            <person name="Overmann J."/>
        </authorList>
    </citation>
    <scope>NUCLEOTIDE SEQUENCE</scope>
    <source>
        <strain evidence="7">ARW1-2F2</strain>
    </source>
</reference>
<evidence type="ECO:0000256" key="4">
    <source>
        <dbReference type="ARBA" id="ARBA00022679"/>
    </source>
</evidence>
<dbReference type="InterPro" id="IPR004507">
    <property type="entry name" value="UbiX-like"/>
</dbReference>
<dbReference type="Proteomes" id="UP001060012">
    <property type="component" value="Chromosome"/>
</dbReference>
<feature type="binding site" evidence="5">
    <location>
        <position position="34"/>
    </location>
    <ligand>
        <name>FMN</name>
        <dbReference type="ChEBI" id="CHEBI:58210"/>
    </ligand>
</feature>
<keyword evidence="4 5" id="KW-0808">Transferase</keyword>
<keyword evidence="2 5" id="KW-0285">Flavoprotein</keyword>
<dbReference type="Pfam" id="PF02441">
    <property type="entry name" value="Flavoprotein"/>
    <property type="match status" value="1"/>
</dbReference>
<comment type="function">
    <text evidence="5">Flavin prenyltransferase that catalyzes the synthesis of the prenylated FMN cofactor (prenyl-FMN) for 4-hydroxy-3-polyprenylbenzoic acid decarboxylase UbiD. The prenyltransferase is metal-independent and links a dimethylallyl moiety from dimethylallyl monophosphate (DMAP) to the flavin N5 and C6 atoms of FMN.</text>
</comment>
<gene>
    <name evidence="5" type="primary">ubiX</name>
    <name evidence="7" type="ORF">NJU99_09390</name>
</gene>
<dbReference type="InterPro" id="IPR003382">
    <property type="entry name" value="Flavoprotein"/>
</dbReference>
<evidence type="ECO:0000313" key="7">
    <source>
        <dbReference type="EMBL" id="UTJ05479.1"/>
    </source>
</evidence>
<feature type="binding site" evidence="5">
    <location>
        <position position="122"/>
    </location>
    <ligand>
        <name>FMN</name>
        <dbReference type="ChEBI" id="CHEBI:58210"/>
    </ligand>
</feature>
<name>A0ABY5DZV6_9BACT</name>
<evidence type="ECO:0000256" key="1">
    <source>
        <dbReference type="ARBA" id="ARBA00022602"/>
    </source>
</evidence>
<evidence type="ECO:0000256" key="5">
    <source>
        <dbReference type="HAMAP-Rule" id="MF_01984"/>
    </source>
</evidence>